<evidence type="ECO:0000313" key="10">
    <source>
        <dbReference type="EMBL" id="ROW02856.1"/>
    </source>
</evidence>
<dbReference type="STRING" id="252740.A0A423WHJ9"/>
<dbReference type="PANTHER" id="PTHR22940:SF4">
    <property type="entry name" value="PROTEIN TIMELESS HOMOLOG"/>
    <property type="match status" value="1"/>
</dbReference>
<dbReference type="OrthoDB" id="310853at2759"/>
<dbReference type="GO" id="GO:0000076">
    <property type="term" value="P:DNA replication checkpoint signaling"/>
    <property type="evidence" value="ECO:0007669"/>
    <property type="project" value="TreeGrafter"/>
</dbReference>
<evidence type="ECO:0000313" key="11">
    <source>
        <dbReference type="Proteomes" id="UP000284375"/>
    </source>
</evidence>
<evidence type="ECO:0000256" key="8">
    <source>
        <dbReference type="SAM" id="MobiDB-lite"/>
    </source>
</evidence>
<evidence type="ECO:0000256" key="6">
    <source>
        <dbReference type="ARBA" id="ARBA00023254"/>
    </source>
</evidence>
<feature type="compositionally biased region" description="Acidic residues" evidence="8">
    <location>
        <begin position="979"/>
        <end position="993"/>
    </location>
</feature>
<dbReference type="InterPro" id="IPR044998">
    <property type="entry name" value="Timeless"/>
</dbReference>
<feature type="compositionally biased region" description="Acidic residues" evidence="8">
    <location>
        <begin position="1078"/>
        <end position="1090"/>
    </location>
</feature>
<evidence type="ECO:0000256" key="3">
    <source>
        <dbReference type="ARBA" id="ARBA00021529"/>
    </source>
</evidence>
<dbReference type="GO" id="GO:0031298">
    <property type="term" value="C:replication fork protection complex"/>
    <property type="evidence" value="ECO:0007669"/>
    <property type="project" value="TreeGrafter"/>
</dbReference>
<feature type="compositionally biased region" description="Acidic residues" evidence="8">
    <location>
        <begin position="1145"/>
        <end position="1156"/>
    </location>
</feature>
<feature type="region of interest" description="Disordered" evidence="8">
    <location>
        <begin position="1049"/>
        <end position="1250"/>
    </location>
</feature>
<accession>A0A423WHJ9</accession>
<dbReference type="GO" id="GO:0006281">
    <property type="term" value="P:DNA repair"/>
    <property type="evidence" value="ECO:0007669"/>
    <property type="project" value="TreeGrafter"/>
</dbReference>
<feature type="region of interest" description="Disordered" evidence="8">
    <location>
        <begin position="549"/>
        <end position="595"/>
    </location>
</feature>
<feature type="compositionally biased region" description="Acidic residues" evidence="8">
    <location>
        <begin position="1165"/>
        <end position="1174"/>
    </location>
</feature>
<dbReference type="GO" id="GO:0043111">
    <property type="term" value="P:replication fork arrest"/>
    <property type="evidence" value="ECO:0007669"/>
    <property type="project" value="TreeGrafter"/>
</dbReference>
<feature type="region of interest" description="Disordered" evidence="8">
    <location>
        <begin position="324"/>
        <end position="344"/>
    </location>
</feature>
<keyword evidence="7" id="KW-0131">Cell cycle</keyword>
<sequence>MEPPAGREDVVHPEVRAHINSLVSALGGFSDEDDGAYYRLGDDALDVLRDIKKWIRFYDEKTNRMDVARCLADANLVNGDLIHIIALWTENCTDDKYKSRIALACYEILAPLTWPIEKNRETMTVNHHRHVPVLELAQLKYKRDIINFDGAQLLHTAVRLALPSMAMPIGDRTQRDSGIIKLVLYFLRNMAMITAPPGLKFDGDESQISRSATIDAFSYQDIFLALLTLASNMGEDFKTEDVIVMEIIFHLVKRVDVKKLFLNEQDLRKAKSDELADAMKKEASMLRSYNRKAPTRHSRFGTMLWVQKSDGKVSSLSGQGALADVASRERTMDESKTFRPPRRAAKEDMEPKYLGPPVVLNARANNQLREFVEEFLDSGFNPLFQQVRKTLEREGVEVMQHHAQQFFYTVAWFLEAARARQQSQKGQKPSSDDQLVAGVLNQEMFVTLKRYLHKSYTDGDWRELNAVMRCFTQILLTVQEMFASDNEEDQEIAENALSRLFYEEVTHDTVVNIIRSYKEQGFDYLDASTELVHTYMRVLESYSKENVDMQVRSKRRTRKKKKAGNNTGTQDGEAYGRDEEDIDSADDQAEAEKTSRERKFDFKKFANRFMPQGVVDTFVKFTRYYRDLDDSQLKRAHRYFYRLAFKQDMSVMLFRVDIIHLLYNMIKGPEPLDKNLGTYKDWEEIVKQIIRRCTKKIEERPALIIEMLFSKINATAYYLEYGYDKQILSTSTPRPAAELEFRRGDLTLAEQIATAVGLLLDKNESEHIDWVKKQLTNCETKRATWEAAEKATLMVEEPDGTMTLREDWKNAMKEPEMFSESKSFSKQIICRNLISSTALQMDEDARKTAVFKNPRLRLLMKVVGFERLSPSLDEEIGSAWVIPPRHSAEDLTEYKDLINKAEFSPPTFDGDETAEDQVRRKTAPRKKAVYDDDDDADDILDDGDEPLFPANLRMSKPAGSGHDKPVKKRHLRRKTDNGSGDDDELPSEEEDEIRMEKARKRRKRDLEKQRKIKSALYVNPSDDESDAEADAIFFAREEAIRQRVKQALANVPTDKSQLPDTEAAPEAIEETMRRLMADSDDENGNSDEDGSPSSLSSTARPRKRKSDALAEPEGEDDDDGMSSPPPTKKRAGKARKTRGGFLADSSDEDDVMDDAEPPSPAHDSVDDEEDTDGSEGDKMETDETPLSSNPKVLDRDEATAQRRSPLEEKAINTVAAPNGTDEEDEDDVLVTSKRRPRVKSGFVMDSSDEE</sequence>
<evidence type="ECO:0000256" key="1">
    <source>
        <dbReference type="ARBA" id="ARBA00004123"/>
    </source>
</evidence>
<keyword evidence="6" id="KW-0469">Meiosis</keyword>
<keyword evidence="4" id="KW-0236">DNA replication inhibitor</keyword>
<feature type="region of interest" description="Disordered" evidence="8">
    <location>
        <begin position="902"/>
        <end position="1026"/>
    </location>
</feature>
<comment type="similarity">
    <text evidence="2">Belongs to the timeless family.</text>
</comment>
<feature type="compositionally biased region" description="Basic and acidic residues" evidence="8">
    <location>
        <begin position="1192"/>
        <end position="1210"/>
    </location>
</feature>
<feature type="compositionally biased region" description="Basic residues" evidence="8">
    <location>
        <begin position="552"/>
        <end position="563"/>
    </location>
</feature>
<feature type="compositionally biased region" description="Acidic residues" evidence="8">
    <location>
        <begin position="578"/>
        <end position="589"/>
    </location>
</feature>
<feature type="domain" description="Timeless N-terminal" evidence="9">
    <location>
        <begin position="38"/>
        <end position="306"/>
    </location>
</feature>
<evidence type="ECO:0000256" key="4">
    <source>
        <dbReference type="ARBA" id="ARBA00022880"/>
    </source>
</evidence>
<dbReference type="PANTHER" id="PTHR22940">
    <property type="entry name" value="TIMEOUT/TIMELESS-2"/>
    <property type="match status" value="1"/>
</dbReference>
<dbReference type="GO" id="GO:0003677">
    <property type="term" value="F:DNA binding"/>
    <property type="evidence" value="ECO:0007669"/>
    <property type="project" value="TreeGrafter"/>
</dbReference>
<proteinExistence type="inferred from homology"/>
<name>A0A423WHJ9_CYTCH</name>
<evidence type="ECO:0000259" key="9">
    <source>
        <dbReference type="Pfam" id="PF04821"/>
    </source>
</evidence>
<evidence type="ECO:0000256" key="2">
    <source>
        <dbReference type="ARBA" id="ARBA00008174"/>
    </source>
</evidence>
<keyword evidence="5" id="KW-0539">Nucleus</keyword>
<comment type="subcellular location">
    <subcellularLocation>
        <location evidence="1">Nucleus</location>
    </subcellularLocation>
</comment>
<feature type="compositionally biased region" description="Acidic residues" evidence="8">
    <location>
        <begin position="931"/>
        <end position="945"/>
    </location>
</feature>
<evidence type="ECO:0000256" key="5">
    <source>
        <dbReference type="ARBA" id="ARBA00023242"/>
    </source>
</evidence>
<feature type="compositionally biased region" description="Basic residues" evidence="8">
    <location>
        <begin position="1127"/>
        <end position="1138"/>
    </location>
</feature>
<keyword evidence="11" id="KW-1185">Reference proteome</keyword>
<organism evidence="10 11">
    <name type="scientific">Cytospora chrysosperma</name>
    <name type="common">Cytospora canker fungus</name>
    <name type="synonym">Sphaeria chrysosperma</name>
    <dbReference type="NCBI Taxonomy" id="252740"/>
    <lineage>
        <taxon>Eukaryota</taxon>
        <taxon>Fungi</taxon>
        <taxon>Dikarya</taxon>
        <taxon>Ascomycota</taxon>
        <taxon>Pezizomycotina</taxon>
        <taxon>Sordariomycetes</taxon>
        <taxon>Sordariomycetidae</taxon>
        <taxon>Diaporthales</taxon>
        <taxon>Cytosporaceae</taxon>
        <taxon>Cytospora</taxon>
    </lineage>
</organism>
<protein>
    <recommendedName>
        <fullName evidence="3">Topoisomerase 1-associated factor 1</fullName>
    </recommendedName>
</protein>
<dbReference type="Proteomes" id="UP000284375">
    <property type="component" value="Unassembled WGS sequence"/>
</dbReference>
<gene>
    <name evidence="10" type="ORF">VSDG_01862</name>
</gene>
<evidence type="ECO:0000256" key="7">
    <source>
        <dbReference type="ARBA" id="ARBA00023306"/>
    </source>
</evidence>
<feature type="compositionally biased region" description="Basic and acidic residues" evidence="8">
    <location>
        <begin position="326"/>
        <end position="337"/>
    </location>
</feature>
<dbReference type="GO" id="GO:0051321">
    <property type="term" value="P:meiotic cell cycle"/>
    <property type="evidence" value="ECO:0007669"/>
    <property type="project" value="UniProtKB-KW"/>
</dbReference>
<dbReference type="InterPro" id="IPR006906">
    <property type="entry name" value="Timeless_N"/>
</dbReference>
<feature type="compositionally biased region" description="Acidic residues" evidence="8">
    <location>
        <begin position="1110"/>
        <end position="1120"/>
    </location>
</feature>
<dbReference type="Pfam" id="PF04821">
    <property type="entry name" value="TIMELESS"/>
    <property type="match status" value="1"/>
</dbReference>
<reference evidence="10 11" key="1">
    <citation type="submission" date="2015-09" db="EMBL/GenBank/DDBJ databases">
        <title>Host preference determinants of Valsa canker pathogens revealed by comparative genomics.</title>
        <authorList>
            <person name="Yin Z."/>
            <person name="Huang L."/>
        </authorList>
    </citation>
    <scope>NUCLEOTIDE SEQUENCE [LARGE SCALE GENOMIC DNA]</scope>
    <source>
        <strain evidence="10 11">YSFL</strain>
    </source>
</reference>
<dbReference type="AlphaFoldDB" id="A0A423WHJ9"/>
<dbReference type="EMBL" id="LJZO01000004">
    <property type="protein sequence ID" value="ROW02856.1"/>
    <property type="molecule type" value="Genomic_DNA"/>
</dbReference>
<comment type="caution">
    <text evidence="10">The sequence shown here is derived from an EMBL/GenBank/DDBJ whole genome shotgun (WGS) entry which is preliminary data.</text>
</comment>